<reference evidence="1 2" key="1">
    <citation type="submission" date="2017-07" db="EMBL/GenBank/DDBJ databases">
        <authorList>
            <person name="Sun Z.S."/>
            <person name="Albrecht U."/>
            <person name="Echele G."/>
            <person name="Lee C.C."/>
        </authorList>
    </citation>
    <scope>NUCLEOTIDE SEQUENCE [LARGE SCALE GENOMIC DNA]</scope>
    <source>
        <strain evidence="1 2">CGMCC 1.12672</strain>
    </source>
</reference>
<protein>
    <submittedName>
        <fullName evidence="1">Uncharacterized protein</fullName>
    </submittedName>
</protein>
<organism evidence="1 2">
    <name type="scientific">Sphingomonas guangdongensis</name>
    <dbReference type="NCBI Taxonomy" id="1141890"/>
    <lineage>
        <taxon>Bacteria</taxon>
        <taxon>Pseudomonadati</taxon>
        <taxon>Pseudomonadota</taxon>
        <taxon>Alphaproteobacteria</taxon>
        <taxon>Sphingomonadales</taxon>
        <taxon>Sphingomonadaceae</taxon>
        <taxon>Sphingomonas</taxon>
    </lineage>
</organism>
<proteinExistence type="predicted"/>
<dbReference type="RefSeq" id="WP_097064678.1">
    <property type="nucleotide sequence ID" value="NZ_OBMI01000003.1"/>
</dbReference>
<dbReference type="EMBL" id="OBMI01000003">
    <property type="protein sequence ID" value="SOB87723.1"/>
    <property type="molecule type" value="Genomic_DNA"/>
</dbReference>
<accession>A0A285R0R4</accession>
<evidence type="ECO:0000313" key="2">
    <source>
        <dbReference type="Proteomes" id="UP000219494"/>
    </source>
</evidence>
<keyword evidence="2" id="KW-1185">Reference proteome</keyword>
<dbReference type="AlphaFoldDB" id="A0A285R0R4"/>
<sequence length="108" mass="11354">MRYAAICVGTMLTLLTVWPAAFGRSPATPLVEQRGSPSVTMAVPAPAILRPAPLSQPLTAVLPRLAARPGESCTRRYQRTNAVCADQSCRAAVADAADVCEATGFWPA</sequence>
<gene>
    <name evidence="1" type="ORF">SAMN06297144_2859</name>
</gene>
<evidence type="ECO:0000313" key="1">
    <source>
        <dbReference type="EMBL" id="SOB87723.1"/>
    </source>
</evidence>
<name>A0A285R0R4_9SPHN</name>
<dbReference type="Proteomes" id="UP000219494">
    <property type="component" value="Unassembled WGS sequence"/>
</dbReference>